<protein>
    <submittedName>
        <fullName evidence="2">Uncharacterized protein</fullName>
    </submittedName>
</protein>
<dbReference type="PANTHER" id="PTHR10026">
    <property type="entry name" value="CYCLIN"/>
    <property type="match status" value="1"/>
</dbReference>
<accession>A0A9P5SN70</accession>
<reference evidence="2" key="1">
    <citation type="journal article" date="2020" name="Fungal Divers.">
        <title>Resolving the Mortierellaceae phylogeny through synthesis of multi-gene phylogenetics and phylogenomics.</title>
        <authorList>
            <person name="Vandepol N."/>
            <person name="Liber J."/>
            <person name="Desiro A."/>
            <person name="Na H."/>
            <person name="Kennedy M."/>
            <person name="Barry K."/>
            <person name="Grigoriev I.V."/>
            <person name="Miller A.N."/>
            <person name="O'Donnell K."/>
            <person name="Stajich J.E."/>
            <person name="Bonito G."/>
        </authorList>
    </citation>
    <scope>NUCLEOTIDE SEQUENCE</scope>
    <source>
        <strain evidence="2">NVP1</strain>
    </source>
</reference>
<dbReference type="InterPro" id="IPR036915">
    <property type="entry name" value="Cyclin-like_sf"/>
</dbReference>
<feature type="region of interest" description="Disordered" evidence="1">
    <location>
        <begin position="275"/>
        <end position="296"/>
    </location>
</feature>
<dbReference type="SUPFAM" id="SSF47954">
    <property type="entry name" value="Cyclin-like"/>
    <property type="match status" value="2"/>
</dbReference>
<feature type="compositionally biased region" description="Basic residues" evidence="1">
    <location>
        <begin position="137"/>
        <end position="147"/>
    </location>
</feature>
<evidence type="ECO:0000313" key="3">
    <source>
        <dbReference type="Proteomes" id="UP000696485"/>
    </source>
</evidence>
<feature type="region of interest" description="Disordered" evidence="1">
    <location>
        <begin position="387"/>
        <end position="409"/>
    </location>
</feature>
<dbReference type="Gene3D" id="1.10.472.10">
    <property type="entry name" value="Cyclin-like"/>
    <property type="match status" value="1"/>
</dbReference>
<dbReference type="CDD" id="cd20534">
    <property type="entry name" value="CYCLIN_CCNM_CCNQ_rpt1"/>
    <property type="match status" value="1"/>
</dbReference>
<organism evidence="2 3">
    <name type="scientific">Podila minutissima</name>
    <dbReference type="NCBI Taxonomy" id="64525"/>
    <lineage>
        <taxon>Eukaryota</taxon>
        <taxon>Fungi</taxon>
        <taxon>Fungi incertae sedis</taxon>
        <taxon>Mucoromycota</taxon>
        <taxon>Mortierellomycotina</taxon>
        <taxon>Mortierellomycetes</taxon>
        <taxon>Mortierellales</taxon>
        <taxon>Mortierellaceae</taxon>
        <taxon>Podila</taxon>
    </lineage>
</organism>
<keyword evidence="3" id="KW-1185">Reference proteome</keyword>
<dbReference type="InterPro" id="IPR043198">
    <property type="entry name" value="Cyclin/Ssn8"/>
</dbReference>
<feature type="compositionally biased region" description="Low complexity" evidence="1">
    <location>
        <begin position="26"/>
        <end position="53"/>
    </location>
</feature>
<feature type="region of interest" description="Disordered" evidence="1">
    <location>
        <begin position="1"/>
        <end position="179"/>
    </location>
</feature>
<feature type="compositionally biased region" description="Low complexity" evidence="1">
    <location>
        <begin position="394"/>
        <end position="409"/>
    </location>
</feature>
<dbReference type="InterPro" id="IPR048055">
    <property type="entry name" value="Cyclin-Q_first_cyclin_box"/>
</dbReference>
<evidence type="ECO:0000256" key="1">
    <source>
        <dbReference type="SAM" id="MobiDB-lite"/>
    </source>
</evidence>
<feature type="compositionally biased region" description="Low complexity" evidence="1">
    <location>
        <begin position="162"/>
        <end position="171"/>
    </location>
</feature>
<comment type="caution">
    <text evidence="2">The sequence shown here is derived from an EMBL/GenBank/DDBJ whole genome shotgun (WGS) entry which is preliminary data.</text>
</comment>
<evidence type="ECO:0000313" key="2">
    <source>
        <dbReference type="EMBL" id="KAF9333803.1"/>
    </source>
</evidence>
<dbReference type="EMBL" id="JAAAUY010000181">
    <property type="protein sequence ID" value="KAF9333803.1"/>
    <property type="molecule type" value="Genomic_DNA"/>
</dbReference>
<dbReference type="Proteomes" id="UP000696485">
    <property type="component" value="Unassembled WGS sequence"/>
</dbReference>
<sequence length="556" mass="58909">MEANKNGHKANTGLASTASAPSEPDIMASITSTATTTTNASDITTSTTTKAITMDGYRKRALERQREQEKQKKHQKTDATTPSTTSVHPHTPARPGQPPMNEDPQHQPVDRVINPTSAEASAGASTKAGGATTSTNGHHHHHHHRKAPSSQAPRTTSPPTPVSGGSVSTPSHKSAGPKGPKAIHAIELIRIAGEILQFPPATIGTSLVYYHKYRAYLHQAYKRGERDNEATKADEYLFATACLHLACKCTEVSRKVRDLVNVTYRVMNPNQPVLSLSTATKPTEDNSTTLDSIPPLSNNLQQPLTYPTAPPPTAQTYWTIRDSLLTTELMLLRILQFDLDVALPFSDVLRIYKGMGMVFTPTDEEAAQIYPDASNFDVFLPSLHQQHQRHHSHSGNSSSTSSAPLSSLPNSGPHMAPHVGIHPTLSALVQISITFCIDALCSSTIALNSSSRALAMGAIYLAIRSAGLELPLPFEDWCCAWGRPMIAAGFGIPVSGGGGPASGAQGGYGMGPGGSIAGSSIGGAGGVSGGAGMNGLLGLEQQQEEGLDRRVQDLEP</sequence>
<feature type="compositionally biased region" description="Low complexity" evidence="1">
    <location>
        <begin position="116"/>
        <end position="136"/>
    </location>
</feature>
<feature type="compositionally biased region" description="Low complexity" evidence="1">
    <location>
        <begin position="80"/>
        <end position="90"/>
    </location>
</feature>
<proteinExistence type="predicted"/>
<dbReference type="GO" id="GO:0006357">
    <property type="term" value="P:regulation of transcription by RNA polymerase II"/>
    <property type="evidence" value="ECO:0007669"/>
    <property type="project" value="InterPro"/>
</dbReference>
<dbReference type="GO" id="GO:0016538">
    <property type="term" value="F:cyclin-dependent protein serine/threonine kinase regulator activity"/>
    <property type="evidence" value="ECO:0007669"/>
    <property type="project" value="InterPro"/>
</dbReference>
<name>A0A9P5SN70_9FUNG</name>
<feature type="compositionally biased region" description="Basic and acidic residues" evidence="1">
    <location>
        <begin position="56"/>
        <end position="70"/>
    </location>
</feature>
<dbReference type="AlphaFoldDB" id="A0A9P5SN70"/>
<gene>
    <name evidence="2" type="ORF">BG006_003130</name>
</gene>